<dbReference type="InterPro" id="IPR018497">
    <property type="entry name" value="Peptidase_M13_C"/>
</dbReference>
<name>A0A8R1EFI2_CAEJA</name>
<accession>A0A8R1EFI2</accession>
<feature type="domain" description="Peptidase M13 C-terminal" evidence="1">
    <location>
        <begin position="8"/>
        <end position="63"/>
    </location>
</feature>
<dbReference type="Proteomes" id="UP000005237">
    <property type="component" value="Unassembled WGS sequence"/>
</dbReference>
<evidence type="ECO:0000313" key="3">
    <source>
        <dbReference type="Proteomes" id="UP000005237"/>
    </source>
</evidence>
<dbReference type="EnsemblMetazoa" id="CJA33014.1">
    <property type="protein sequence ID" value="CJA33014.1"/>
    <property type="gene ID" value="WBGene00208861"/>
</dbReference>
<evidence type="ECO:0000259" key="1">
    <source>
        <dbReference type="Pfam" id="PF01431"/>
    </source>
</evidence>
<protein>
    <submittedName>
        <fullName evidence="2">Peptidase_M13 domain-containing protein</fullName>
    </submittedName>
</protein>
<dbReference type="PROSITE" id="PS51885">
    <property type="entry name" value="NEPRILYSIN"/>
    <property type="match status" value="1"/>
</dbReference>
<dbReference type="AlphaFoldDB" id="A0A8R1EFI2"/>
<dbReference type="GO" id="GO:0004222">
    <property type="term" value="F:metalloendopeptidase activity"/>
    <property type="evidence" value="ECO:0007669"/>
    <property type="project" value="InterPro"/>
</dbReference>
<reference evidence="3" key="1">
    <citation type="submission" date="2010-08" db="EMBL/GenBank/DDBJ databases">
        <authorList>
            <consortium name="Caenorhabditis japonica Sequencing Consortium"/>
            <person name="Wilson R.K."/>
        </authorList>
    </citation>
    <scope>NUCLEOTIDE SEQUENCE [LARGE SCALE GENOMIC DNA]</scope>
    <source>
        <strain evidence="3">DF5081</strain>
    </source>
</reference>
<dbReference type="InterPro" id="IPR000718">
    <property type="entry name" value="Peptidase_M13"/>
</dbReference>
<dbReference type="GO" id="GO:0006508">
    <property type="term" value="P:proteolysis"/>
    <property type="evidence" value="ECO:0007669"/>
    <property type="project" value="InterPro"/>
</dbReference>
<dbReference type="SUPFAM" id="SSF55486">
    <property type="entry name" value="Metalloproteases ('zincins'), catalytic domain"/>
    <property type="match status" value="1"/>
</dbReference>
<reference evidence="2" key="2">
    <citation type="submission" date="2022-06" db="UniProtKB">
        <authorList>
            <consortium name="EnsemblMetazoa"/>
        </authorList>
    </citation>
    <scope>IDENTIFICATION</scope>
    <source>
        <strain evidence="2">DF5081</strain>
    </source>
</reference>
<dbReference type="Gene3D" id="3.40.390.10">
    <property type="entry name" value="Collagenase (Catalytic Domain)"/>
    <property type="match status" value="1"/>
</dbReference>
<dbReference type="InterPro" id="IPR024079">
    <property type="entry name" value="MetalloPept_cat_dom_sf"/>
</dbReference>
<keyword evidence="3" id="KW-1185">Reference proteome</keyword>
<dbReference type="Pfam" id="PF01431">
    <property type="entry name" value="Peptidase_M13"/>
    <property type="match status" value="1"/>
</dbReference>
<sequence length="74" mass="8193">MQFLVSVLSLPMIDNPFFDASLPSAVRIAGAGSIIGHEIGHAFDRSGLRFDGDGKMQNSWNRRTWKSTVDEKNV</sequence>
<organism evidence="2 3">
    <name type="scientific">Caenorhabditis japonica</name>
    <dbReference type="NCBI Taxonomy" id="281687"/>
    <lineage>
        <taxon>Eukaryota</taxon>
        <taxon>Metazoa</taxon>
        <taxon>Ecdysozoa</taxon>
        <taxon>Nematoda</taxon>
        <taxon>Chromadorea</taxon>
        <taxon>Rhabditida</taxon>
        <taxon>Rhabditina</taxon>
        <taxon>Rhabditomorpha</taxon>
        <taxon>Rhabditoidea</taxon>
        <taxon>Rhabditidae</taxon>
        <taxon>Peloderinae</taxon>
        <taxon>Caenorhabditis</taxon>
    </lineage>
</organism>
<evidence type="ECO:0000313" key="2">
    <source>
        <dbReference type="EnsemblMetazoa" id="CJA33014.1"/>
    </source>
</evidence>
<proteinExistence type="predicted"/>